<gene>
    <name evidence="1" type="ORF">GCM10023082_14840</name>
</gene>
<proteinExistence type="predicted"/>
<accession>A0ABP7EK64</accession>
<protein>
    <recommendedName>
        <fullName evidence="3">Minor tail protein</fullName>
    </recommendedName>
</protein>
<dbReference type="RefSeq" id="WP_345642851.1">
    <property type="nucleotide sequence ID" value="NZ_BAABEP010000006.1"/>
</dbReference>
<comment type="caution">
    <text evidence="1">The sequence shown here is derived from an EMBL/GenBank/DDBJ whole genome shotgun (WGS) entry which is preliminary data.</text>
</comment>
<evidence type="ECO:0000313" key="1">
    <source>
        <dbReference type="EMBL" id="GAA3718327.1"/>
    </source>
</evidence>
<reference evidence="2" key="1">
    <citation type="journal article" date="2019" name="Int. J. Syst. Evol. Microbiol.">
        <title>The Global Catalogue of Microorganisms (GCM) 10K type strain sequencing project: providing services to taxonomists for standard genome sequencing and annotation.</title>
        <authorList>
            <consortium name="The Broad Institute Genomics Platform"/>
            <consortium name="The Broad Institute Genome Sequencing Center for Infectious Disease"/>
            <person name="Wu L."/>
            <person name="Ma J."/>
        </authorList>
    </citation>
    <scope>NUCLEOTIDE SEQUENCE [LARGE SCALE GENOMIC DNA]</scope>
    <source>
        <strain evidence="2">JCM 30846</strain>
    </source>
</reference>
<dbReference type="Proteomes" id="UP001499884">
    <property type="component" value="Unassembled WGS sequence"/>
</dbReference>
<sequence length="926" mass="97991">MDTMTFPLEPLPIQAELMVDGAWVDITADVYARDPITITRGRSAEAAEVDPGTCTLTLNNRGGKYTVKHPLSPYHGKIGRNTPIRISVHTGSAYLVTAAGGEGRATTPDSPALDITGDIDVRADLTTATWRGAFVNGYYELLGKYDLSTNQRSWRLIVSNSGIPEFGWSPDGAALLTASGGVPLPFDVGQRGAVRATMDVDNGLGGYTVTWYTAPTLAGPWTRLSQLVTTNGTTSIASTSAAMAVGNIPVLFFGTIAARWHGVEVRDGIDGPAVATPDFSSQTPGTGNFTDAAGRVWTVTDGAEITNRRIRFVGEVPSWPRMRDTSGQDRYVQIQAAGILRRLSQGQAPLQSTLRRRIPTEPTLLAYWPMEDGAESAQASSPIAGVAPLRTTGFDFASADTLAGSGAMPTLDSNGGKALATMSGTVPAPPAGAAASWKVEFIYRLDKPDTTVWTVMRVLSSTGTARDWFFQMSSTIGRVLAHDADGNEVLRRDTDLTTFAPFGDWYRVQIKVEQSGTNISWTVLWIHIDGNSGQISGTFPGTVGRVTAVAAPADGYASALDGMALGHISVMTNTGSTVYNEADHGFTAETTAARLTRLAQEENLPITVLPGVDDPSTALGPQTPETALALVQEAADADQGVLYEDRNTVGLLYRSRATLYNQTPTTVAYEDLAPGLATPDDDQLVQNDITISRPGGSSGRVTSQEGALSVLAPPAGVGPYPTSATLNLAADSQTQQAAGWRVHLGTVDEPRYPTVPVNLARTPELIEQITSLDTGSRLRIDDLPADFPPGPIDALVQGYTEQLSQYQWDWTGNCTPASPYTVAVLQDGDAVPRADTGGSELAAAVDADATTLAVTTTGIWRWITSDDFADDFPFDVQVGGEVVTVTAVAAGAPSQLFTVTRGVNGIRKPHPAGEDVRLASPSYVAL</sequence>
<evidence type="ECO:0008006" key="3">
    <source>
        <dbReference type="Google" id="ProtNLM"/>
    </source>
</evidence>
<organism evidence="1 2">
    <name type="scientific">Streptomyces tremellae</name>
    <dbReference type="NCBI Taxonomy" id="1124239"/>
    <lineage>
        <taxon>Bacteria</taxon>
        <taxon>Bacillati</taxon>
        <taxon>Actinomycetota</taxon>
        <taxon>Actinomycetes</taxon>
        <taxon>Kitasatosporales</taxon>
        <taxon>Streptomycetaceae</taxon>
        <taxon>Streptomyces</taxon>
    </lineage>
</organism>
<keyword evidence="2" id="KW-1185">Reference proteome</keyword>
<name>A0ABP7EK64_9ACTN</name>
<dbReference type="EMBL" id="BAABEP010000006">
    <property type="protein sequence ID" value="GAA3718327.1"/>
    <property type="molecule type" value="Genomic_DNA"/>
</dbReference>
<evidence type="ECO:0000313" key="2">
    <source>
        <dbReference type="Proteomes" id="UP001499884"/>
    </source>
</evidence>